<evidence type="ECO:0000256" key="4">
    <source>
        <dbReference type="ARBA" id="ARBA00023002"/>
    </source>
</evidence>
<feature type="binding site" evidence="7">
    <location>
        <position position="252"/>
    </location>
    <ligand>
        <name>glyoxylate</name>
        <dbReference type="ChEBI" id="CHEBI:36655"/>
    </ligand>
</feature>
<comment type="cofactor">
    <cofactor evidence="1">
        <name>FMN</name>
        <dbReference type="ChEBI" id="CHEBI:58210"/>
    </cofactor>
</comment>
<dbReference type="InterPro" id="IPR000262">
    <property type="entry name" value="FMN-dep_DH"/>
</dbReference>
<evidence type="ECO:0000259" key="8">
    <source>
        <dbReference type="PROSITE" id="PS51349"/>
    </source>
</evidence>
<dbReference type="InterPro" id="IPR008259">
    <property type="entry name" value="FMN_hydac_DH_AS"/>
</dbReference>
<feature type="binding site" evidence="7">
    <location>
        <begin position="283"/>
        <end position="287"/>
    </location>
    <ligand>
        <name>FMN</name>
        <dbReference type="ChEBI" id="CHEBI:58210"/>
    </ligand>
</feature>
<dbReference type="InterPro" id="IPR013785">
    <property type="entry name" value="Aldolase_TIM"/>
</dbReference>
<keyword evidence="3 7" id="KW-0288">FMN</keyword>
<evidence type="ECO:0000313" key="9">
    <source>
        <dbReference type="EMBL" id="ACJ60973.1"/>
    </source>
</evidence>
<dbReference type="AlphaFoldDB" id="B7T1A3"/>
<dbReference type="PROSITE" id="PS51349">
    <property type="entry name" value="FMN_HYDROXY_ACID_DH_2"/>
    <property type="match status" value="1"/>
</dbReference>
<feature type="binding site" evidence="7">
    <location>
        <position position="128"/>
    </location>
    <ligand>
        <name>glyoxylate</name>
        <dbReference type="ChEBI" id="CHEBI:36655"/>
    </ligand>
</feature>
<evidence type="ECO:0000256" key="3">
    <source>
        <dbReference type="ARBA" id="ARBA00022643"/>
    </source>
</evidence>
<dbReference type="PANTHER" id="PTHR10578:SF143">
    <property type="entry name" value="FMN-DEPENDENT ALPHA-HYDROXY ACID DEHYDROGENASE PB1A11.03"/>
    <property type="match status" value="1"/>
</dbReference>
<feature type="binding site" evidence="7">
    <location>
        <position position="250"/>
    </location>
    <ligand>
        <name>FMN</name>
        <dbReference type="ChEBI" id="CHEBI:58210"/>
    </ligand>
</feature>
<reference evidence="9" key="1">
    <citation type="journal article" date="2008" name="Proc. Natl. Acad. Sci. U.S.A.">
        <title>Cloning and characterization of new glycopeptide gene clusters found in an environmental DNA megalibrary.</title>
        <authorList>
            <person name="Banik J.J."/>
            <person name="Brady S.F."/>
        </authorList>
    </citation>
    <scope>NUCLEOTIDE SEQUENCE</scope>
</reference>
<accession>B7T1A3</accession>
<evidence type="ECO:0000256" key="7">
    <source>
        <dbReference type="PIRSR" id="PIRSR000138-2"/>
    </source>
</evidence>
<evidence type="ECO:0000256" key="5">
    <source>
        <dbReference type="ARBA" id="ARBA00024042"/>
    </source>
</evidence>
<gene>
    <name evidence="9" type="primary">veg31</name>
</gene>
<keyword evidence="2 7" id="KW-0285">Flavoprotein</keyword>
<proteinExistence type="inferred from homology"/>
<feature type="domain" description="FMN hydroxy acid dehydrogenase" evidence="8">
    <location>
        <begin position="1"/>
        <end position="357"/>
    </location>
</feature>
<dbReference type="GO" id="GO:0010181">
    <property type="term" value="F:FMN binding"/>
    <property type="evidence" value="ECO:0007669"/>
    <property type="project" value="InterPro"/>
</dbReference>
<evidence type="ECO:0000256" key="6">
    <source>
        <dbReference type="PIRSR" id="PIRSR000138-1"/>
    </source>
</evidence>
<name>B7T1A3_9BACT</name>
<dbReference type="CDD" id="cd02809">
    <property type="entry name" value="alpha_hydroxyacid_oxid_FMN"/>
    <property type="match status" value="1"/>
</dbReference>
<feature type="binding site" evidence="7">
    <location>
        <begin position="306"/>
        <end position="307"/>
    </location>
    <ligand>
        <name>FMN</name>
        <dbReference type="ChEBI" id="CHEBI:58210"/>
    </ligand>
</feature>
<dbReference type="Gene3D" id="3.20.20.70">
    <property type="entry name" value="Aldolase class I"/>
    <property type="match status" value="1"/>
</dbReference>
<protein>
    <submittedName>
        <fullName evidence="9">Veg31</fullName>
    </submittedName>
</protein>
<comment type="similarity">
    <text evidence="5">Belongs to the FMN-dependent alpha-hydroxy acid dehydrogenase family.</text>
</comment>
<dbReference type="PROSITE" id="PS00557">
    <property type="entry name" value="FMN_HYDROXY_ACID_DH_1"/>
    <property type="match status" value="1"/>
</dbReference>
<feature type="binding site" evidence="7">
    <location>
        <position position="154"/>
    </location>
    <ligand>
        <name>FMN</name>
        <dbReference type="ChEBI" id="CHEBI:58210"/>
    </ligand>
</feature>
<organism evidence="9">
    <name type="scientific">uncultured soil bacterium</name>
    <dbReference type="NCBI Taxonomy" id="164851"/>
    <lineage>
        <taxon>Bacteria</taxon>
        <taxon>environmental samples</taxon>
    </lineage>
</organism>
<dbReference type="InterPro" id="IPR012133">
    <property type="entry name" value="Alpha-hydoxy_acid_DH_FMN"/>
</dbReference>
<dbReference type="PIRSF" id="PIRSF000138">
    <property type="entry name" value="Al-hdrx_acd_dh"/>
    <property type="match status" value="1"/>
</dbReference>
<dbReference type="EMBL" id="EU874252">
    <property type="protein sequence ID" value="ACJ60973.1"/>
    <property type="molecule type" value="Genomic_DNA"/>
</dbReference>
<dbReference type="Pfam" id="PF01070">
    <property type="entry name" value="FMN_dh"/>
    <property type="match status" value="1"/>
</dbReference>
<dbReference type="PANTHER" id="PTHR10578">
    <property type="entry name" value="S -2-HYDROXY-ACID OXIDASE-RELATED"/>
    <property type="match status" value="1"/>
</dbReference>
<evidence type="ECO:0000256" key="2">
    <source>
        <dbReference type="ARBA" id="ARBA00022630"/>
    </source>
</evidence>
<evidence type="ECO:0000256" key="1">
    <source>
        <dbReference type="ARBA" id="ARBA00001917"/>
    </source>
</evidence>
<feature type="active site" description="Proton acceptor" evidence="6">
    <location>
        <position position="252"/>
    </location>
</feature>
<feature type="binding site" evidence="7">
    <location>
        <position position="126"/>
    </location>
    <ligand>
        <name>FMN</name>
        <dbReference type="ChEBI" id="CHEBI:58210"/>
    </ligand>
</feature>
<dbReference type="SUPFAM" id="SSF51395">
    <property type="entry name" value="FMN-linked oxidoreductases"/>
    <property type="match status" value="1"/>
</dbReference>
<dbReference type="GO" id="GO:0016614">
    <property type="term" value="F:oxidoreductase activity, acting on CH-OH group of donors"/>
    <property type="evidence" value="ECO:0007669"/>
    <property type="project" value="UniProtKB-ARBA"/>
</dbReference>
<dbReference type="InterPro" id="IPR037396">
    <property type="entry name" value="FMN_HAD"/>
</dbReference>
<feature type="binding site" evidence="7">
    <location>
        <position position="163"/>
    </location>
    <ligand>
        <name>glyoxylate</name>
        <dbReference type="ChEBI" id="CHEBI:36655"/>
    </ligand>
</feature>
<dbReference type="FunFam" id="3.20.20.70:FF:000029">
    <property type="entry name" value="L-lactate dehydrogenase"/>
    <property type="match status" value="1"/>
</dbReference>
<keyword evidence="4" id="KW-0560">Oxidoreductase</keyword>
<feature type="binding site" evidence="7">
    <location>
        <begin position="77"/>
        <end position="79"/>
    </location>
    <ligand>
        <name>FMN</name>
        <dbReference type="ChEBI" id="CHEBI:58210"/>
    </ligand>
</feature>
<feature type="binding site" evidence="7">
    <location>
        <position position="228"/>
    </location>
    <ligand>
        <name>FMN</name>
        <dbReference type="ChEBI" id="CHEBI:58210"/>
    </ligand>
</feature>
<feature type="binding site" evidence="7">
    <location>
        <position position="255"/>
    </location>
    <ligand>
        <name>glyoxylate</name>
        <dbReference type="ChEBI" id="CHEBI:36655"/>
    </ligand>
</feature>
<sequence>MTYVCLADLEHAARDVLRGEIWDFLAGGSGAEASLGANRTALERIFVIPRMLRDLTDCTTEVEILGRRAALPMAVAPVAYQRLFHPEGELAAARAARDAGVPYTICTLSSVPLEEIAAVGGRPWFQLYWLRDEKRSLELVGRAEDAGCEAIVFTVDVPWMGRRLRDMRNGFALPHWVTAANFDAGVAAHRRTQGVSAVADHTAREFAAATWESVEAVRAHTDLPVVLKGILAVEDARRAVDAGVGGIVVSNHGGRQLDGAVPGIEMLGEIAAAVSGDCEVLLDGGIRDGGDVLKATALGASAVLVGRPVMWGLAAAGQDGARQVLDLLATELRDAMGLAGCESVSAARRLSTRVVVGGGIPVTNQMGVL</sequence>